<dbReference type="Proteomes" id="UP000827092">
    <property type="component" value="Unassembled WGS sequence"/>
</dbReference>
<evidence type="ECO:0000313" key="1">
    <source>
        <dbReference type="EMBL" id="KAG8170497.1"/>
    </source>
</evidence>
<organism evidence="1 2">
    <name type="scientific">Oedothorax gibbosus</name>
    <dbReference type="NCBI Taxonomy" id="931172"/>
    <lineage>
        <taxon>Eukaryota</taxon>
        <taxon>Metazoa</taxon>
        <taxon>Ecdysozoa</taxon>
        <taxon>Arthropoda</taxon>
        <taxon>Chelicerata</taxon>
        <taxon>Arachnida</taxon>
        <taxon>Araneae</taxon>
        <taxon>Araneomorphae</taxon>
        <taxon>Entelegynae</taxon>
        <taxon>Araneoidea</taxon>
        <taxon>Linyphiidae</taxon>
        <taxon>Erigoninae</taxon>
        <taxon>Oedothorax</taxon>
    </lineage>
</organism>
<comment type="caution">
    <text evidence="1">The sequence shown here is derived from an EMBL/GenBank/DDBJ whole genome shotgun (WGS) entry which is preliminary data.</text>
</comment>
<protein>
    <submittedName>
        <fullName evidence="1">Uncharacterized protein</fullName>
    </submittedName>
</protein>
<proteinExistence type="predicted"/>
<sequence length="137" mass="15487">MEPFSRFSPQGSHLGYLLLPPRSAPVAATGGSRRHQFSTHRHATSYSPAAEFRLHGHRRTVRATNTFSWGLMSRIDRTLNGRLFIPQRQFCYQKVATGHSILSRSALQSCKGTSSPLKLRIGEIVFVPRPLIIRFTR</sequence>
<name>A0AAV6TFR2_9ARAC</name>
<keyword evidence="2" id="KW-1185">Reference proteome</keyword>
<dbReference type="AlphaFoldDB" id="A0AAV6TFR2"/>
<accession>A0AAV6TFR2</accession>
<dbReference type="EMBL" id="JAFNEN010005342">
    <property type="protein sequence ID" value="KAG8170497.1"/>
    <property type="molecule type" value="Genomic_DNA"/>
</dbReference>
<evidence type="ECO:0000313" key="2">
    <source>
        <dbReference type="Proteomes" id="UP000827092"/>
    </source>
</evidence>
<gene>
    <name evidence="1" type="ORF">JTE90_020210</name>
</gene>
<reference evidence="1 2" key="1">
    <citation type="journal article" date="2022" name="Nat. Ecol. Evol.">
        <title>A masculinizing supergene underlies an exaggerated male reproductive morph in a spider.</title>
        <authorList>
            <person name="Hendrickx F."/>
            <person name="De Corte Z."/>
            <person name="Sonet G."/>
            <person name="Van Belleghem S.M."/>
            <person name="Kostlbacher S."/>
            <person name="Vangestel C."/>
        </authorList>
    </citation>
    <scope>NUCLEOTIDE SEQUENCE [LARGE SCALE GENOMIC DNA]</scope>
    <source>
        <strain evidence="1">W744_W776</strain>
    </source>
</reference>